<dbReference type="EMBL" id="BLPG01000001">
    <property type="protein sequence ID" value="GFJ93683.1"/>
    <property type="molecule type" value="Genomic_DNA"/>
</dbReference>
<reference evidence="2 3" key="1">
    <citation type="submission" date="2020-03" db="EMBL/GenBank/DDBJ databases">
        <title>Whole genome shotgun sequence of Phytohabitans rumicis NBRC 108638.</title>
        <authorList>
            <person name="Komaki H."/>
            <person name="Tamura T."/>
        </authorList>
    </citation>
    <scope>NUCLEOTIDE SEQUENCE [LARGE SCALE GENOMIC DNA]</scope>
    <source>
        <strain evidence="2 3">NBRC 108638</strain>
    </source>
</reference>
<accession>A0A6V8L8W1</accession>
<organism evidence="2 3">
    <name type="scientific">Phytohabitans rumicis</name>
    <dbReference type="NCBI Taxonomy" id="1076125"/>
    <lineage>
        <taxon>Bacteria</taxon>
        <taxon>Bacillati</taxon>
        <taxon>Actinomycetota</taxon>
        <taxon>Actinomycetes</taxon>
        <taxon>Micromonosporales</taxon>
        <taxon>Micromonosporaceae</taxon>
    </lineage>
</organism>
<comment type="caution">
    <text evidence="2">The sequence shown here is derived from an EMBL/GenBank/DDBJ whole genome shotgun (WGS) entry which is preliminary data.</text>
</comment>
<feature type="region of interest" description="Disordered" evidence="1">
    <location>
        <begin position="108"/>
        <end position="131"/>
    </location>
</feature>
<gene>
    <name evidence="2" type="ORF">Prum_073250</name>
</gene>
<dbReference type="RefSeq" id="WP_173080415.1">
    <property type="nucleotide sequence ID" value="NZ_BAABJB010000001.1"/>
</dbReference>
<feature type="compositionally biased region" description="Basic and acidic residues" evidence="1">
    <location>
        <begin position="113"/>
        <end position="131"/>
    </location>
</feature>
<dbReference type="AlphaFoldDB" id="A0A6V8L8W1"/>
<reference evidence="2 3" key="2">
    <citation type="submission" date="2020-03" db="EMBL/GenBank/DDBJ databases">
        <authorList>
            <person name="Ichikawa N."/>
            <person name="Kimura A."/>
            <person name="Kitahashi Y."/>
            <person name="Uohara A."/>
        </authorList>
    </citation>
    <scope>NUCLEOTIDE SEQUENCE [LARGE SCALE GENOMIC DNA]</scope>
    <source>
        <strain evidence="2 3">NBRC 108638</strain>
    </source>
</reference>
<evidence type="ECO:0000313" key="2">
    <source>
        <dbReference type="EMBL" id="GFJ93683.1"/>
    </source>
</evidence>
<protein>
    <submittedName>
        <fullName evidence="2">Uncharacterized protein</fullName>
    </submittedName>
</protein>
<evidence type="ECO:0000313" key="3">
    <source>
        <dbReference type="Proteomes" id="UP000482960"/>
    </source>
</evidence>
<sequence length="131" mass="15376">MTAQVVHHERLAWDAARAFICATESDQVFGWLREQVERHFDRRLAEALYESRHRLWARHRLDVVDVERGRWRAKLEDLVIADRSRALPLQQLIAETSARLAQATDIRAHGQPRRADGPHTIDLDRPSDRLW</sequence>
<name>A0A6V8L8W1_9ACTN</name>
<dbReference type="Proteomes" id="UP000482960">
    <property type="component" value="Unassembled WGS sequence"/>
</dbReference>
<keyword evidence="3" id="KW-1185">Reference proteome</keyword>
<evidence type="ECO:0000256" key="1">
    <source>
        <dbReference type="SAM" id="MobiDB-lite"/>
    </source>
</evidence>
<proteinExistence type="predicted"/>